<dbReference type="NCBIfam" id="NF041528">
    <property type="entry name" value="strep_LAETG"/>
    <property type="match status" value="1"/>
</dbReference>
<dbReference type="Proteomes" id="UP000183015">
    <property type="component" value="Unassembled WGS sequence"/>
</dbReference>
<keyword evidence="5" id="KW-1185">Reference proteome</keyword>
<dbReference type="RefSeq" id="WP_042454613.1">
    <property type="nucleotide sequence ID" value="NZ_BBPN01000034.1"/>
</dbReference>
<evidence type="ECO:0000256" key="1">
    <source>
        <dbReference type="SAM" id="MobiDB-lite"/>
    </source>
</evidence>
<proteinExistence type="predicted"/>
<feature type="transmembrane region" description="Helical" evidence="2">
    <location>
        <begin position="241"/>
        <end position="259"/>
    </location>
</feature>
<keyword evidence="3" id="KW-0732">Signal</keyword>
<keyword evidence="2" id="KW-0472">Membrane</keyword>
<protein>
    <submittedName>
        <fullName evidence="4">LPXTG-motif cell wall anchor domain-containing protein</fullName>
    </submittedName>
</protein>
<gene>
    <name evidence="4" type="ORF">SAMN05414137_103299</name>
</gene>
<accession>A0A1H7JHE3</accession>
<evidence type="ECO:0000313" key="4">
    <source>
        <dbReference type="EMBL" id="SEK74088.1"/>
    </source>
</evidence>
<feature type="region of interest" description="Disordered" evidence="1">
    <location>
        <begin position="216"/>
        <end position="235"/>
    </location>
</feature>
<feature type="signal peptide" evidence="3">
    <location>
        <begin position="1"/>
        <end position="29"/>
    </location>
</feature>
<dbReference type="EMBL" id="FOAZ01000003">
    <property type="protein sequence ID" value="SEK74088.1"/>
    <property type="molecule type" value="Genomic_DNA"/>
</dbReference>
<evidence type="ECO:0000256" key="3">
    <source>
        <dbReference type="SAM" id="SignalP"/>
    </source>
</evidence>
<evidence type="ECO:0000256" key="2">
    <source>
        <dbReference type="SAM" id="Phobius"/>
    </source>
</evidence>
<name>A0A1H7JHE3_STRJI</name>
<evidence type="ECO:0000313" key="5">
    <source>
        <dbReference type="Proteomes" id="UP000183015"/>
    </source>
</evidence>
<sequence>MQIRSLRAGAAVAALASAALVGAAPLASAAPRTVEASSCQITAQLTGLAGRTLVAGGAPLSGHVAFTNVSGKALSTFAELLTAGSERGGPSTTLKIQAEHGGKWITMPYSLGAGLIGFHIASPGDNHLAAGNVDAAPLLVSVPKGTPAGTYVLVATSAGANVGPSVAGRATQGVPTQFSGCHSGISISAAMFKVVAAGKGTPSASATPSAAASTSAPAAVPSASPSSKLAETGGGSNTGPIAGAAAALIALGAGALVVTRRRRGGQHS</sequence>
<feature type="compositionally biased region" description="Low complexity" evidence="1">
    <location>
        <begin position="216"/>
        <end position="227"/>
    </location>
</feature>
<dbReference type="STRING" id="235985.SAMN05414137_103299"/>
<keyword evidence="2" id="KW-1133">Transmembrane helix</keyword>
<reference evidence="5" key="1">
    <citation type="submission" date="2016-10" db="EMBL/GenBank/DDBJ databases">
        <authorList>
            <person name="Varghese N."/>
        </authorList>
    </citation>
    <scope>NUCLEOTIDE SEQUENCE [LARGE SCALE GENOMIC DNA]</scope>
    <source>
        <strain evidence="5">DSM 45096 / BCRC 16803 / CGMCC 4.1857 / CIP 109030 / JCM 12277 / KCTC 19219 / NBRC 100920 / 33214</strain>
    </source>
</reference>
<dbReference type="AlphaFoldDB" id="A0A1H7JHE3"/>
<dbReference type="eggNOG" id="ENOG5031J7K">
    <property type="taxonomic scope" value="Bacteria"/>
</dbReference>
<organism evidence="4 5">
    <name type="scientific">Streptacidiphilus jiangxiensis</name>
    <dbReference type="NCBI Taxonomy" id="235985"/>
    <lineage>
        <taxon>Bacteria</taxon>
        <taxon>Bacillati</taxon>
        <taxon>Actinomycetota</taxon>
        <taxon>Actinomycetes</taxon>
        <taxon>Kitasatosporales</taxon>
        <taxon>Streptomycetaceae</taxon>
        <taxon>Streptacidiphilus</taxon>
    </lineage>
</organism>
<keyword evidence="2" id="KW-0812">Transmembrane</keyword>
<feature type="chain" id="PRO_5010274700" evidence="3">
    <location>
        <begin position="30"/>
        <end position="268"/>
    </location>
</feature>
<dbReference type="NCBIfam" id="TIGR01167">
    <property type="entry name" value="LPXTG_anchor"/>
    <property type="match status" value="1"/>
</dbReference>